<dbReference type="EC" id="3.1.4.-" evidence="6"/>
<dbReference type="GO" id="GO:0046872">
    <property type="term" value="F:metal ion binding"/>
    <property type="evidence" value="ECO:0007669"/>
    <property type="project" value="UniProtKB-KW"/>
</dbReference>
<feature type="domain" description="PDEase" evidence="8">
    <location>
        <begin position="268"/>
        <end position="602"/>
    </location>
</feature>
<dbReference type="PROSITE" id="PS51845">
    <property type="entry name" value="PDEASE_I_2"/>
    <property type="match status" value="1"/>
</dbReference>
<accession>A0A7S4GGC5</accession>
<dbReference type="InterPro" id="IPR002073">
    <property type="entry name" value="PDEase_catalytic_dom"/>
</dbReference>
<comment type="cofactor">
    <cofactor evidence="6">
        <name>a divalent metal cation</name>
        <dbReference type="ChEBI" id="CHEBI:60240"/>
    </cofactor>
    <text evidence="6">Binds 2 divalent metal cations per subunit. Site 1 may preferentially bind zinc ions, while site 2 has a preference for magnesium and/or manganese ions.</text>
</comment>
<keyword evidence="2 6" id="KW-0378">Hydrolase</keyword>
<keyword evidence="1 5" id="KW-0479">Metal-binding</keyword>
<dbReference type="InterPro" id="IPR023174">
    <property type="entry name" value="PDEase_CS"/>
</dbReference>
<evidence type="ECO:0000256" key="4">
    <source>
        <dbReference type="PIRSR" id="PIRSR623088-2"/>
    </source>
</evidence>
<feature type="binding site" evidence="5">
    <location>
        <position position="358"/>
    </location>
    <ligand>
        <name>Zn(2+)</name>
        <dbReference type="ChEBI" id="CHEBI:29105"/>
        <label>1</label>
    </ligand>
</feature>
<dbReference type="PANTHER" id="PTHR11347">
    <property type="entry name" value="CYCLIC NUCLEOTIDE PHOSPHODIESTERASE"/>
    <property type="match status" value="1"/>
</dbReference>
<evidence type="ECO:0000256" key="7">
    <source>
        <dbReference type="SAM" id="MobiDB-lite"/>
    </source>
</evidence>
<evidence type="ECO:0000256" key="3">
    <source>
        <dbReference type="PIRSR" id="PIRSR623088-1"/>
    </source>
</evidence>
<evidence type="ECO:0000313" key="9">
    <source>
        <dbReference type="EMBL" id="CAE0836251.1"/>
    </source>
</evidence>
<feature type="binding site" evidence="5">
    <location>
        <position position="508"/>
    </location>
    <ligand>
        <name>Zn(2+)</name>
        <dbReference type="ChEBI" id="CHEBI:29105"/>
        <label>1</label>
    </ligand>
</feature>
<feature type="binding site" evidence="5">
    <location>
        <position position="396"/>
    </location>
    <ligand>
        <name>Zn(2+)</name>
        <dbReference type="ChEBI" id="CHEBI:29105"/>
        <label>1</label>
    </ligand>
</feature>
<feature type="binding site" evidence="4">
    <location>
        <begin position="354"/>
        <end position="358"/>
    </location>
    <ligand>
        <name>AMP</name>
        <dbReference type="ChEBI" id="CHEBI:456215"/>
    </ligand>
</feature>
<dbReference type="AlphaFoldDB" id="A0A7S4GGC5"/>
<evidence type="ECO:0000256" key="5">
    <source>
        <dbReference type="PIRSR" id="PIRSR623088-3"/>
    </source>
</evidence>
<sequence>MQKELFEVPVLYCNTDKATLRCAVAEDATGLELVVVDKNNSFYRTTFDVNSSLKKIKGDEKEWKAFYDSIIESCNSNDAKVVCNGNAEVTIGLAQFTVTKDASVKDGAYQMAQLLFDSINLRTDSKAATRFTEGLQKQEAELLRQVTAMEQEKRSLADMISFQEADEKANMEEYSTLQAQLSEITERWKVFCAENGKDPEAEDPDAPIEPDFSKPIGRRGTAQDCRKHDEELLRLAKSKFCPAENETVQTKALEGDNDNWLRVIRPYTKSQYDEHIKALPEGARAQCMKVIDKMDQWDYDVWVLQDLADKGSLFYTAYSVFCYWDFFRRFKIDEQIAMNFFTQVEAGYHACPYHNSMHGADVCHVAQYILQKGGLKEKAELTDEDCFATVVAGMIHDYDHPGLNNNFHVKIQSYLATLYNDRAILENHHLAEIFDLCKDPRFDIFHGFSDEQRRDVRETMIEMVTGTDMGLHAKIFGAWKRRIKQDHDLHKKKETQRQALVMAIKMADISNCGRPTFLYLRWGMKLIEEFFMQGDNERHRGDPVSPFMDRAAPSMSKSQIAFMNFVVVPMYESIAEYLPDMHFSVDHAEENKQYWNDNDDSV</sequence>
<dbReference type="Pfam" id="PF00233">
    <property type="entry name" value="PDEase_I"/>
    <property type="match status" value="1"/>
</dbReference>
<dbReference type="GO" id="GO:0004114">
    <property type="term" value="F:3',5'-cyclic-nucleotide phosphodiesterase activity"/>
    <property type="evidence" value="ECO:0007669"/>
    <property type="project" value="InterPro"/>
</dbReference>
<dbReference type="PROSITE" id="PS00126">
    <property type="entry name" value="PDEASE_I_1"/>
    <property type="match status" value="1"/>
</dbReference>
<dbReference type="GO" id="GO:0007165">
    <property type="term" value="P:signal transduction"/>
    <property type="evidence" value="ECO:0007669"/>
    <property type="project" value="InterPro"/>
</dbReference>
<dbReference type="SMART" id="SM00471">
    <property type="entry name" value="HDc"/>
    <property type="match status" value="1"/>
</dbReference>
<dbReference type="PRINTS" id="PR00387">
    <property type="entry name" value="PDIESTERASE1"/>
</dbReference>
<evidence type="ECO:0000256" key="6">
    <source>
        <dbReference type="RuleBase" id="RU363067"/>
    </source>
</evidence>
<feature type="binding site" evidence="4">
    <location>
        <position position="397"/>
    </location>
    <ligand>
        <name>AMP</name>
        <dbReference type="ChEBI" id="CHEBI:456215"/>
    </ligand>
</feature>
<evidence type="ECO:0000256" key="1">
    <source>
        <dbReference type="ARBA" id="ARBA00022723"/>
    </source>
</evidence>
<dbReference type="Gene3D" id="1.10.1300.10">
    <property type="entry name" value="3'5'-cyclic nucleotide phosphodiesterase, catalytic domain"/>
    <property type="match status" value="1"/>
</dbReference>
<dbReference type="InterPro" id="IPR023088">
    <property type="entry name" value="PDEase"/>
</dbReference>
<protein>
    <recommendedName>
        <fullName evidence="6">Phosphodiesterase</fullName>
        <ecNumber evidence="6">3.1.4.-</ecNumber>
    </recommendedName>
</protein>
<evidence type="ECO:0000256" key="2">
    <source>
        <dbReference type="ARBA" id="ARBA00022801"/>
    </source>
</evidence>
<dbReference type="SUPFAM" id="SSF109604">
    <property type="entry name" value="HD-domain/PDEase-like"/>
    <property type="match status" value="1"/>
</dbReference>
<feature type="binding site" evidence="4">
    <location>
        <position position="508"/>
    </location>
    <ligand>
        <name>AMP</name>
        <dbReference type="ChEBI" id="CHEBI:456215"/>
    </ligand>
</feature>
<gene>
    <name evidence="9" type="ORF">EGYM00163_LOCUS47615</name>
</gene>
<feature type="region of interest" description="Disordered" evidence="7">
    <location>
        <begin position="197"/>
        <end position="220"/>
    </location>
</feature>
<comment type="similarity">
    <text evidence="6">Belongs to the cyclic nucleotide phosphodiesterase family.</text>
</comment>
<feature type="binding site" evidence="5">
    <location>
        <position position="397"/>
    </location>
    <ligand>
        <name>Zn(2+)</name>
        <dbReference type="ChEBI" id="CHEBI:29105"/>
        <label>1</label>
    </ligand>
</feature>
<feature type="binding site" evidence="5">
    <location>
        <position position="397"/>
    </location>
    <ligand>
        <name>Zn(2+)</name>
        <dbReference type="ChEBI" id="CHEBI:29105"/>
        <label>2</label>
    </ligand>
</feature>
<evidence type="ECO:0000259" key="8">
    <source>
        <dbReference type="PROSITE" id="PS51845"/>
    </source>
</evidence>
<dbReference type="InterPro" id="IPR036971">
    <property type="entry name" value="PDEase_catalytic_dom_sf"/>
</dbReference>
<reference evidence="9" key="1">
    <citation type="submission" date="2021-01" db="EMBL/GenBank/DDBJ databases">
        <authorList>
            <person name="Corre E."/>
            <person name="Pelletier E."/>
            <person name="Niang G."/>
            <person name="Scheremetjew M."/>
            <person name="Finn R."/>
            <person name="Kale V."/>
            <person name="Holt S."/>
            <person name="Cochrane G."/>
            <person name="Meng A."/>
            <person name="Brown T."/>
            <person name="Cohen L."/>
        </authorList>
    </citation>
    <scope>NUCLEOTIDE SEQUENCE</scope>
    <source>
        <strain evidence="9">CCMP1594</strain>
    </source>
</reference>
<dbReference type="EMBL" id="HBJA01138308">
    <property type="protein sequence ID" value="CAE0836251.1"/>
    <property type="molecule type" value="Transcribed_RNA"/>
</dbReference>
<feature type="binding site" evidence="4">
    <location>
        <position position="559"/>
    </location>
    <ligand>
        <name>AMP</name>
        <dbReference type="ChEBI" id="CHEBI:456215"/>
    </ligand>
</feature>
<organism evidence="9">
    <name type="scientific">Eutreptiella gymnastica</name>
    <dbReference type="NCBI Taxonomy" id="73025"/>
    <lineage>
        <taxon>Eukaryota</taxon>
        <taxon>Discoba</taxon>
        <taxon>Euglenozoa</taxon>
        <taxon>Euglenida</taxon>
        <taxon>Spirocuta</taxon>
        <taxon>Euglenophyceae</taxon>
        <taxon>Eutreptiales</taxon>
        <taxon>Eutreptiaceae</taxon>
        <taxon>Eutreptiella</taxon>
    </lineage>
</organism>
<proteinExistence type="inferred from homology"/>
<dbReference type="InterPro" id="IPR003607">
    <property type="entry name" value="HD/PDEase_dom"/>
</dbReference>
<feature type="active site" description="Proton donor" evidence="3">
    <location>
        <position position="354"/>
    </location>
</feature>
<name>A0A7S4GGC5_9EUGL</name>